<organism evidence="1 2">
    <name type="scientific">Brachionus plicatilis</name>
    <name type="common">Marine rotifer</name>
    <name type="synonym">Brachionus muelleri</name>
    <dbReference type="NCBI Taxonomy" id="10195"/>
    <lineage>
        <taxon>Eukaryota</taxon>
        <taxon>Metazoa</taxon>
        <taxon>Spiralia</taxon>
        <taxon>Gnathifera</taxon>
        <taxon>Rotifera</taxon>
        <taxon>Eurotatoria</taxon>
        <taxon>Monogononta</taxon>
        <taxon>Pseudotrocha</taxon>
        <taxon>Ploima</taxon>
        <taxon>Brachionidae</taxon>
        <taxon>Brachionus</taxon>
    </lineage>
</organism>
<dbReference type="AlphaFoldDB" id="A0A3M7R2I5"/>
<dbReference type="Proteomes" id="UP000276133">
    <property type="component" value="Unassembled WGS sequence"/>
</dbReference>
<keyword evidence="2" id="KW-1185">Reference proteome</keyword>
<gene>
    <name evidence="1" type="ORF">BpHYR1_042672</name>
</gene>
<evidence type="ECO:0000313" key="1">
    <source>
        <dbReference type="EMBL" id="RNA17810.1"/>
    </source>
</evidence>
<protein>
    <submittedName>
        <fullName evidence="1">Uncharacterized protein</fullName>
    </submittedName>
</protein>
<dbReference type="EMBL" id="REGN01004368">
    <property type="protein sequence ID" value="RNA17810.1"/>
    <property type="molecule type" value="Genomic_DNA"/>
</dbReference>
<name>A0A3M7R2I5_BRAPC</name>
<sequence>MPYCISYNKLGVQYYHSIVSRRQVLIQRTCITFINIPLNKFGSCPECDQVFTKKCDHRYHAQNMISDQ</sequence>
<proteinExistence type="predicted"/>
<reference evidence="1 2" key="1">
    <citation type="journal article" date="2018" name="Sci. Rep.">
        <title>Genomic signatures of local adaptation to the degree of environmental predictability in rotifers.</title>
        <authorList>
            <person name="Franch-Gras L."/>
            <person name="Hahn C."/>
            <person name="Garcia-Roger E.M."/>
            <person name="Carmona M.J."/>
            <person name="Serra M."/>
            <person name="Gomez A."/>
        </authorList>
    </citation>
    <scope>NUCLEOTIDE SEQUENCE [LARGE SCALE GENOMIC DNA]</scope>
    <source>
        <strain evidence="1">HYR1</strain>
    </source>
</reference>
<accession>A0A3M7R2I5</accession>
<evidence type="ECO:0000313" key="2">
    <source>
        <dbReference type="Proteomes" id="UP000276133"/>
    </source>
</evidence>
<comment type="caution">
    <text evidence="1">The sequence shown here is derived from an EMBL/GenBank/DDBJ whole genome shotgun (WGS) entry which is preliminary data.</text>
</comment>